<dbReference type="AlphaFoldDB" id="A0A8S2ZAC9"/>
<reference evidence="1" key="1">
    <citation type="submission" date="2021-02" db="EMBL/GenBank/DDBJ databases">
        <authorList>
            <person name="Nowell W R."/>
        </authorList>
    </citation>
    <scope>NUCLEOTIDE SEQUENCE</scope>
</reference>
<dbReference type="Proteomes" id="UP000681722">
    <property type="component" value="Unassembled WGS sequence"/>
</dbReference>
<feature type="non-terminal residue" evidence="1">
    <location>
        <position position="183"/>
    </location>
</feature>
<name>A0A8S2ZAC9_9BILA</name>
<evidence type="ECO:0000313" key="1">
    <source>
        <dbReference type="EMBL" id="CAF4601867.1"/>
    </source>
</evidence>
<protein>
    <submittedName>
        <fullName evidence="1">Uncharacterized protein</fullName>
    </submittedName>
</protein>
<gene>
    <name evidence="1" type="ORF">SRO942_LOCUS48893</name>
</gene>
<dbReference type="EMBL" id="CAJOBC010127980">
    <property type="protein sequence ID" value="CAF4601867.1"/>
    <property type="molecule type" value="Genomic_DNA"/>
</dbReference>
<comment type="caution">
    <text evidence="1">The sequence shown here is derived from an EMBL/GenBank/DDBJ whole genome shotgun (WGS) entry which is preliminary data.</text>
</comment>
<evidence type="ECO:0000313" key="2">
    <source>
        <dbReference type="Proteomes" id="UP000681722"/>
    </source>
</evidence>
<accession>A0A8S2ZAC9</accession>
<organism evidence="1 2">
    <name type="scientific">Didymodactylos carnosus</name>
    <dbReference type="NCBI Taxonomy" id="1234261"/>
    <lineage>
        <taxon>Eukaryota</taxon>
        <taxon>Metazoa</taxon>
        <taxon>Spiralia</taxon>
        <taxon>Gnathifera</taxon>
        <taxon>Rotifera</taxon>
        <taxon>Eurotatoria</taxon>
        <taxon>Bdelloidea</taxon>
        <taxon>Philodinida</taxon>
        <taxon>Philodinidae</taxon>
        <taxon>Didymodactylos</taxon>
    </lineage>
</organism>
<sequence>MLYFVIQSLPSIHSANKVLDTNAEICVWILPNLMFNWTIPSSGNIVMPSPNELEPSSFAIVQLHVPISTSKNVIFQPNKKLQEEKLIIMPNALLAVANYTTSLTIRNPTEKRFQIPLNTCMGHINVQNPKSTLNNIDLHKSTNQISKQKMTEVIDQLIQHIDNKQQQHQVRQLLEKHYKVFDT</sequence>
<proteinExistence type="predicted"/>